<dbReference type="OrthoDB" id="1013052at2"/>
<sequence>MKNIFLLFISAIVLLGFNSCDPNEEIYDDLPNYDSVRLANIDKIQPVENYTLTEEDYELSSNESVANYHNFSESSPADEYLAEIIDQLFLAEPGAEVEINYDFYNPLYVGDTLQAYELDTSDYTNSYNNFDDYDDIYIFLQGYISNAGRGDIIDLTYRWYDGYTDTLTNTFVYLGNDDWSITYVLNNDDYEAMEMTNYPNFSDIDVARHRIAIYLETLNTDVMEYQYAEEGDEAFILYDLYDDGLSQNIMHLNKGEYEWNVIGSLIQKTAALTASSEGWSFVPPIEFIESDKAPTREYTLTESDYELVGNGNYYNFDVRPGANEELLSVRIDKISTILKANFSDLAVGDVFLVHYDIYNGSNETWDITLEAIAKE</sequence>
<evidence type="ECO:0000313" key="2">
    <source>
        <dbReference type="Proteomes" id="UP000064893"/>
    </source>
</evidence>
<dbReference type="RefSeq" id="WP_057953824.1">
    <property type="nucleotide sequence ID" value="NZ_CP013118.1"/>
</dbReference>
<accession>A0A0S2I279</accession>
<dbReference type="AlphaFoldDB" id="A0A0S2I279"/>
<evidence type="ECO:0000313" key="1">
    <source>
        <dbReference type="EMBL" id="ALO16454.1"/>
    </source>
</evidence>
<dbReference type="EMBL" id="CP013118">
    <property type="protein sequence ID" value="ALO16454.1"/>
    <property type="molecule type" value="Genomic_DNA"/>
</dbReference>
<dbReference type="KEGG" id="blq:L21SP5_02834"/>
<protein>
    <submittedName>
        <fullName evidence="1">Uncharacterized protein</fullName>
    </submittedName>
</protein>
<name>A0A0S2I279_9BACT</name>
<gene>
    <name evidence="1" type="ORF">L21SP5_02834</name>
</gene>
<keyword evidence="2" id="KW-1185">Reference proteome</keyword>
<proteinExistence type="predicted"/>
<organism evidence="1 2">
    <name type="scientific">Salinivirga cyanobacteriivorans</name>
    <dbReference type="NCBI Taxonomy" id="1307839"/>
    <lineage>
        <taxon>Bacteria</taxon>
        <taxon>Pseudomonadati</taxon>
        <taxon>Bacteroidota</taxon>
        <taxon>Bacteroidia</taxon>
        <taxon>Bacteroidales</taxon>
        <taxon>Salinivirgaceae</taxon>
        <taxon>Salinivirga</taxon>
    </lineage>
</organism>
<dbReference type="Proteomes" id="UP000064893">
    <property type="component" value="Chromosome"/>
</dbReference>
<reference evidence="1 2" key="1">
    <citation type="submission" date="2015-11" db="EMBL/GenBank/DDBJ databases">
        <title>Description and complete genome sequence of a novel strain predominating in hypersaline microbial mats and representing a new family of the Bacteriodetes phylum.</title>
        <authorList>
            <person name="Spring S."/>
            <person name="Bunk B."/>
            <person name="Sproer C."/>
            <person name="Klenk H.-P."/>
        </authorList>
    </citation>
    <scope>NUCLEOTIDE SEQUENCE [LARGE SCALE GENOMIC DNA]</scope>
    <source>
        <strain evidence="1 2">L21-Spi-D4</strain>
    </source>
</reference>
<dbReference type="STRING" id="1307839.L21SP5_02834"/>